<dbReference type="InterPro" id="IPR009668">
    <property type="entry name" value="RNA_pol-assoc_fac_A49-like"/>
</dbReference>
<proteinExistence type="inferred from homology"/>
<dbReference type="GO" id="GO:0005730">
    <property type="term" value="C:nucleolus"/>
    <property type="evidence" value="ECO:0007669"/>
    <property type="project" value="UniProtKB-SubCell"/>
</dbReference>
<name>A0A9N9GYG1_9GLOM</name>
<sequence>MKFEALKSVDGPVLASYTGPVPSDSQQYKVFKGPIIKKSKTAAKRFIIAEDEHVNYIAETCDNNDSQCEYMAGIYNERTKTLKFMKVPLCEFGVRVKRARIDKSEEERLETGKQWDRLALEFGSAKARKRIKEKSLYSIDEADLEIARTEYIPSLAAKIASDSRTQEQNSDKRSKSVGKKFDFRPPPHNKDATTPAEVYKLQDVAPDLDDVDVVPLFKAESSEARMDLIPIASPYMKSHLSSAIAANDVQKTKIILYLAYLIAFYRMGEEGQIG</sequence>
<evidence type="ECO:0000313" key="8">
    <source>
        <dbReference type="Proteomes" id="UP000789572"/>
    </source>
</evidence>
<keyword evidence="3" id="KW-0240">DNA-directed RNA polymerase</keyword>
<dbReference type="PANTHER" id="PTHR14440">
    <property type="entry name" value="DNA-DIRECTED RNA POLYMERASE I SUBUNIT RPA49"/>
    <property type="match status" value="1"/>
</dbReference>
<dbReference type="GO" id="GO:0006351">
    <property type="term" value="P:DNA-templated transcription"/>
    <property type="evidence" value="ECO:0007669"/>
    <property type="project" value="InterPro"/>
</dbReference>
<keyword evidence="5" id="KW-0539">Nucleus</keyword>
<evidence type="ECO:0000256" key="1">
    <source>
        <dbReference type="ARBA" id="ARBA00004604"/>
    </source>
</evidence>
<gene>
    <name evidence="7" type="ORF">POCULU_LOCUS9314</name>
</gene>
<keyword evidence="4" id="KW-0804">Transcription</keyword>
<evidence type="ECO:0000256" key="2">
    <source>
        <dbReference type="ARBA" id="ARBA00009430"/>
    </source>
</evidence>
<comment type="caution">
    <text evidence="7">The sequence shown here is derived from an EMBL/GenBank/DDBJ whole genome shotgun (WGS) entry which is preliminary data.</text>
</comment>
<dbReference type="EMBL" id="CAJVPJ010003361">
    <property type="protein sequence ID" value="CAG8638970.1"/>
    <property type="molecule type" value="Genomic_DNA"/>
</dbReference>
<dbReference type="GO" id="GO:0003677">
    <property type="term" value="F:DNA binding"/>
    <property type="evidence" value="ECO:0007669"/>
    <property type="project" value="InterPro"/>
</dbReference>
<dbReference type="GO" id="GO:0000428">
    <property type="term" value="C:DNA-directed RNA polymerase complex"/>
    <property type="evidence" value="ECO:0007669"/>
    <property type="project" value="UniProtKB-KW"/>
</dbReference>
<accession>A0A9N9GYG1</accession>
<comment type="similarity">
    <text evidence="2">Belongs to the eukaryotic RPA49/POLR1E RNA polymerase subunit family.</text>
</comment>
<evidence type="ECO:0000313" key="7">
    <source>
        <dbReference type="EMBL" id="CAG8638970.1"/>
    </source>
</evidence>
<evidence type="ECO:0000256" key="5">
    <source>
        <dbReference type="ARBA" id="ARBA00023242"/>
    </source>
</evidence>
<evidence type="ECO:0000256" key="3">
    <source>
        <dbReference type="ARBA" id="ARBA00022478"/>
    </source>
</evidence>
<keyword evidence="8" id="KW-1185">Reference proteome</keyword>
<dbReference type="Proteomes" id="UP000789572">
    <property type="component" value="Unassembled WGS sequence"/>
</dbReference>
<evidence type="ECO:0000256" key="4">
    <source>
        <dbReference type="ARBA" id="ARBA00023163"/>
    </source>
</evidence>
<organism evidence="7 8">
    <name type="scientific">Paraglomus occultum</name>
    <dbReference type="NCBI Taxonomy" id="144539"/>
    <lineage>
        <taxon>Eukaryota</taxon>
        <taxon>Fungi</taxon>
        <taxon>Fungi incertae sedis</taxon>
        <taxon>Mucoromycota</taxon>
        <taxon>Glomeromycotina</taxon>
        <taxon>Glomeromycetes</taxon>
        <taxon>Paraglomerales</taxon>
        <taxon>Paraglomeraceae</taxon>
        <taxon>Paraglomus</taxon>
    </lineage>
</organism>
<evidence type="ECO:0000256" key="6">
    <source>
        <dbReference type="SAM" id="MobiDB-lite"/>
    </source>
</evidence>
<reference evidence="7" key="1">
    <citation type="submission" date="2021-06" db="EMBL/GenBank/DDBJ databases">
        <authorList>
            <person name="Kallberg Y."/>
            <person name="Tangrot J."/>
            <person name="Rosling A."/>
        </authorList>
    </citation>
    <scope>NUCLEOTIDE SEQUENCE</scope>
    <source>
        <strain evidence="7">IA702</strain>
    </source>
</reference>
<feature type="non-terminal residue" evidence="7">
    <location>
        <position position="274"/>
    </location>
</feature>
<dbReference type="OrthoDB" id="532500at2759"/>
<protein>
    <submittedName>
        <fullName evidence="7">6751_t:CDS:1</fullName>
    </submittedName>
</protein>
<dbReference type="AlphaFoldDB" id="A0A9N9GYG1"/>
<feature type="region of interest" description="Disordered" evidence="6">
    <location>
        <begin position="160"/>
        <end position="194"/>
    </location>
</feature>
<dbReference type="Pfam" id="PF06870">
    <property type="entry name" value="RNA_pol_I_A49"/>
    <property type="match status" value="1"/>
</dbReference>
<feature type="compositionally biased region" description="Basic and acidic residues" evidence="6">
    <location>
        <begin position="169"/>
        <end position="191"/>
    </location>
</feature>
<comment type="subcellular location">
    <subcellularLocation>
        <location evidence="1">Nucleus</location>
        <location evidence="1">Nucleolus</location>
    </subcellularLocation>
</comment>